<dbReference type="AlphaFoldDB" id="A0A0F3IGS7"/>
<dbReference type="InterPro" id="IPR008538">
    <property type="entry name" value="Uma2"/>
</dbReference>
<dbReference type="PANTHER" id="PTHR34107:SF4">
    <property type="entry name" value="SLL1222 PROTEIN"/>
    <property type="match status" value="1"/>
</dbReference>
<comment type="caution">
    <text evidence="2">The sequence shown here is derived from an EMBL/GenBank/DDBJ whole genome shotgun (WGS) entry which is preliminary data.</text>
</comment>
<dbReference type="Proteomes" id="UP000033684">
    <property type="component" value="Unassembled WGS sequence"/>
</dbReference>
<dbReference type="InterPro" id="IPR011335">
    <property type="entry name" value="Restrct_endonuc-II-like"/>
</dbReference>
<proteinExistence type="predicted"/>
<dbReference type="PATRIC" id="fig|1632867.3.peg.1230"/>
<dbReference type="CDD" id="cd06260">
    <property type="entry name" value="DUF820-like"/>
    <property type="match status" value="1"/>
</dbReference>
<dbReference type="Pfam" id="PF05685">
    <property type="entry name" value="Uma2"/>
    <property type="match status" value="1"/>
</dbReference>
<sequence>MNWQEVCSNPHLKNLPFKIELNEYGHIVMSPMKVLHSLLQGKIEKLLLHFTKGGEAFPECAIFTPKGTKVADVVWVSEQRLQIIKYETECSIAPEICIEVMSDSNTEKEMLEKMQLYFAQHAEEFWLCDQQGGMRFFAPNMELLHSEKFPDFPKKINI</sequence>
<name>A0A0F3IGS7_9GAMM</name>
<keyword evidence="3" id="KW-1185">Reference proteome</keyword>
<organism evidence="2 3">
    <name type="scientific">Methylocucumis oryzae</name>
    <dbReference type="NCBI Taxonomy" id="1632867"/>
    <lineage>
        <taxon>Bacteria</taxon>
        <taxon>Pseudomonadati</taxon>
        <taxon>Pseudomonadota</taxon>
        <taxon>Gammaproteobacteria</taxon>
        <taxon>Methylococcales</taxon>
        <taxon>Methylococcaceae</taxon>
        <taxon>Methylocucumis</taxon>
    </lineage>
</organism>
<dbReference type="SUPFAM" id="SSF52980">
    <property type="entry name" value="Restriction endonuclease-like"/>
    <property type="match status" value="1"/>
</dbReference>
<evidence type="ECO:0000259" key="1">
    <source>
        <dbReference type="Pfam" id="PF05685"/>
    </source>
</evidence>
<dbReference type="RefSeq" id="WP_045779735.1">
    <property type="nucleotide sequence ID" value="NZ_LAJX01000144.1"/>
</dbReference>
<dbReference type="PANTHER" id="PTHR34107">
    <property type="entry name" value="SLL0198 PROTEIN-RELATED"/>
    <property type="match status" value="1"/>
</dbReference>
<protein>
    <recommendedName>
        <fullName evidence="1">Putative restriction endonuclease domain-containing protein</fullName>
    </recommendedName>
</protein>
<evidence type="ECO:0000313" key="2">
    <source>
        <dbReference type="EMBL" id="KJV06005.1"/>
    </source>
</evidence>
<reference evidence="3" key="1">
    <citation type="submission" date="2015-03" db="EMBL/GenBank/DDBJ databases">
        <title>Draft genome sequence of a novel methanotroph (Sn10-6) isolated from flooded ricefield rhizosphere in India.</title>
        <authorList>
            <person name="Pandit P.S."/>
            <person name="Pore S.D."/>
            <person name="Arora P."/>
            <person name="Kapse N.G."/>
            <person name="Dhakephalkar P.K."/>
            <person name="Rahalkar M.C."/>
        </authorList>
    </citation>
    <scope>NUCLEOTIDE SEQUENCE [LARGE SCALE GENOMIC DNA]</scope>
    <source>
        <strain evidence="3">Sn10-6</strain>
    </source>
</reference>
<dbReference type="OrthoDB" id="5568181at2"/>
<evidence type="ECO:0000313" key="3">
    <source>
        <dbReference type="Proteomes" id="UP000033684"/>
    </source>
</evidence>
<dbReference type="Gene3D" id="3.90.1570.10">
    <property type="entry name" value="tt1808, chain A"/>
    <property type="match status" value="1"/>
</dbReference>
<dbReference type="EMBL" id="LAJX01000144">
    <property type="protein sequence ID" value="KJV06005.1"/>
    <property type="molecule type" value="Genomic_DNA"/>
</dbReference>
<gene>
    <name evidence="2" type="ORF">VZ94_14220</name>
</gene>
<reference evidence="2 3" key="2">
    <citation type="journal article" date="2016" name="Microb. Ecol.">
        <title>Genome Characteristics of a Novel Type I Methanotroph (Sn10-6) Isolated from a Flooded Indian Rice Field.</title>
        <authorList>
            <person name="Rahalkar M.C."/>
            <person name="Pandit P.S."/>
            <person name="Dhakephalkar P.K."/>
            <person name="Pore S."/>
            <person name="Arora P."/>
            <person name="Kapse N."/>
        </authorList>
    </citation>
    <scope>NUCLEOTIDE SEQUENCE [LARGE SCALE GENOMIC DNA]</scope>
    <source>
        <strain evidence="2 3">Sn10-6</strain>
    </source>
</reference>
<accession>A0A0F3IGS7</accession>
<dbReference type="InterPro" id="IPR012296">
    <property type="entry name" value="Nuclease_put_TT1808"/>
</dbReference>
<feature type="domain" description="Putative restriction endonuclease" evidence="1">
    <location>
        <begin position="17"/>
        <end position="132"/>
    </location>
</feature>